<dbReference type="PANTHER" id="PTHR43080:SF26">
    <property type="entry name" value="REGULATORY PROTEIN"/>
    <property type="match status" value="1"/>
</dbReference>
<protein>
    <submittedName>
        <fullName evidence="5">CBS domain protein</fullName>
    </submittedName>
</protein>
<dbReference type="PROSITE" id="PS50914">
    <property type="entry name" value="BON"/>
    <property type="match status" value="1"/>
</dbReference>
<dbReference type="AlphaFoldDB" id="D5RGR3"/>
<dbReference type="SMART" id="SM00116">
    <property type="entry name" value="CBS"/>
    <property type="match status" value="2"/>
</dbReference>
<dbReference type="Proteomes" id="UP000005324">
    <property type="component" value="Unassembled WGS sequence"/>
</dbReference>
<dbReference type="InterPro" id="IPR000644">
    <property type="entry name" value="CBS_dom"/>
</dbReference>
<comment type="caution">
    <text evidence="5">The sequence shown here is derived from an EMBL/GenBank/DDBJ whole genome shotgun (WGS) entry which is preliminary data.</text>
</comment>
<keyword evidence="6" id="KW-1185">Reference proteome</keyword>
<dbReference type="InterPro" id="IPR007055">
    <property type="entry name" value="BON_dom"/>
</dbReference>
<dbReference type="PANTHER" id="PTHR43080">
    <property type="entry name" value="CBS DOMAIN-CONTAINING PROTEIN CBSX3, MITOCHONDRIAL"/>
    <property type="match status" value="1"/>
</dbReference>
<accession>D5RGR3</accession>
<evidence type="ECO:0000259" key="3">
    <source>
        <dbReference type="PROSITE" id="PS50914"/>
    </source>
</evidence>
<feature type="domain" description="BON" evidence="3">
    <location>
        <begin position="177"/>
        <end position="245"/>
    </location>
</feature>
<feature type="domain" description="CBS" evidence="4">
    <location>
        <begin position="116"/>
        <end position="171"/>
    </location>
</feature>
<dbReference type="Pfam" id="PF00571">
    <property type="entry name" value="CBS"/>
    <property type="match status" value="2"/>
</dbReference>
<name>D5RGR3_9PROT</name>
<dbReference type="InterPro" id="IPR051257">
    <property type="entry name" value="Diverse_CBS-Domain"/>
</dbReference>
<dbReference type="Gene3D" id="3.10.580.10">
    <property type="entry name" value="CBS-domain"/>
    <property type="match status" value="1"/>
</dbReference>
<organism evidence="5 6">
    <name type="scientific">Pseudoroseomonas cervicalis ATCC 49957</name>
    <dbReference type="NCBI Taxonomy" id="525371"/>
    <lineage>
        <taxon>Bacteria</taxon>
        <taxon>Pseudomonadati</taxon>
        <taxon>Pseudomonadota</taxon>
        <taxon>Alphaproteobacteria</taxon>
        <taxon>Acetobacterales</taxon>
        <taxon>Roseomonadaceae</taxon>
        <taxon>Roseomonas</taxon>
    </lineage>
</organism>
<evidence type="ECO:0000256" key="2">
    <source>
        <dbReference type="PROSITE-ProRule" id="PRU00703"/>
    </source>
</evidence>
<gene>
    <name evidence="5" type="ORF">HMPREF0731_0272</name>
</gene>
<dbReference type="SUPFAM" id="SSF54631">
    <property type="entry name" value="CBS-domain pair"/>
    <property type="match status" value="1"/>
</dbReference>
<feature type="domain" description="CBS" evidence="4">
    <location>
        <begin position="29"/>
        <end position="85"/>
    </location>
</feature>
<keyword evidence="1 2" id="KW-0129">CBS domain</keyword>
<dbReference type="InterPro" id="IPR017080">
    <property type="entry name" value="UCP036990_CBS_BON"/>
</dbReference>
<evidence type="ECO:0000259" key="4">
    <source>
        <dbReference type="PROSITE" id="PS51371"/>
    </source>
</evidence>
<dbReference type="Pfam" id="PF04972">
    <property type="entry name" value="BON"/>
    <property type="match status" value="1"/>
</dbReference>
<evidence type="ECO:0000256" key="1">
    <source>
        <dbReference type="ARBA" id="ARBA00023122"/>
    </source>
</evidence>
<evidence type="ECO:0000313" key="6">
    <source>
        <dbReference type="Proteomes" id="UP000005324"/>
    </source>
</evidence>
<reference evidence="5 6" key="1">
    <citation type="submission" date="2010-04" db="EMBL/GenBank/DDBJ databases">
        <authorList>
            <person name="Qin X."/>
            <person name="Bachman B."/>
            <person name="Battles P."/>
            <person name="Bell A."/>
            <person name="Bess C."/>
            <person name="Bickham C."/>
            <person name="Chaboub L."/>
            <person name="Chen D."/>
            <person name="Coyle M."/>
            <person name="Deiros D.R."/>
            <person name="Dinh H."/>
            <person name="Forbes L."/>
            <person name="Fowler G."/>
            <person name="Francisco L."/>
            <person name="Fu Q."/>
            <person name="Gubbala S."/>
            <person name="Hale W."/>
            <person name="Han Y."/>
            <person name="Hemphill L."/>
            <person name="Highlander S.K."/>
            <person name="Hirani K."/>
            <person name="Hogues M."/>
            <person name="Jackson L."/>
            <person name="Jakkamsetti A."/>
            <person name="Javaid M."/>
            <person name="Jiang H."/>
            <person name="Korchina V."/>
            <person name="Kovar C."/>
            <person name="Lara F."/>
            <person name="Lee S."/>
            <person name="Mata R."/>
            <person name="Mathew T."/>
            <person name="Moen C."/>
            <person name="Morales K."/>
            <person name="Munidasa M."/>
            <person name="Nazareth L."/>
            <person name="Ngo R."/>
            <person name="Nguyen L."/>
            <person name="Okwuonu G."/>
            <person name="Ongeri F."/>
            <person name="Patil S."/>
            <person name="Petrosino J."/>
            <person name="Pham C."/>
            <person name="Pham P."/>
            <person name="Pu L.-L."/>
            <person name="Puazo M."/>
            <person name="Raj R."/>
            <person name="Reid J."/>
            <person name="Rouhana J."/>
            <person name="Saada N."/>
            <person name="Shang Y."/>
            <person name="Simmons D."/>
            <person name="Thornton R."/>
            <person name="Warren J."/>
            <person name="Weissenberger G."/>
            <person name="Zhang J."/>
            <person name="Zhang L."/>
            <person name="Zhou C."/>
            <person name="Zhu D."/>
            <person name="Muzny D."/>
            <person name="Worley K."/>
            <person name="Gibbs R."/>
        </authorList>
    </citation>
    <scope>NUCLEOTIDE SEQUENCE [LARGE SCALE GENOMIC DNA]</scope>
    <source>
        <strain evidence="5 6">ATCC 49957</strain>
    </source>
</reference>
<dbReference type="CDD" id="cd04586">
    <property type="entry name" value="CBS_pair_BON_assoc"/>
    <property type="match status" value="1"/>
</dbReference>
<sequence length="251" mass="27334">MICVKARPAADAPCWRQNKEDAMQVQDLMTRTVLTVPPTTPLATLAALFAERGVSGVPVVDEAGRLLGLVTEGDMLRRLAAPAERPRPWYQRLLASAPRQAEEFARIHGRCAQDVMSTGLVTAPPEMPVDEAAALLEKHRIRRLPVLREGRLVGILSRADLMRAMLAPPAEAPDDSPDEAIRAAISQALWQQPWVDAFYIFATVEGGHVTFHGFCRSPAVERALRVLAEGVPGVRGVTMQLSPSPALLPMD</sequence>
<dbReference type="PIRSF" id="PIRSF036990">
    <property type="entry name" value="UCP036990_CBS_BON"/>
    <property type="match status" value="1"/>
</dbReference>
<proteinExistence type="predicted"/>
<dbReference type="EMBL" id="ADVL01000058">
    <property type="protein sequence ID" value="EFH13510.1"/>
    <property type="molecule type" value="Genomic_DNA"/>
</dbReference>
<dbReference type="InterPro" id="IPR046342">
    <property type="entry name" value="CBS_dom_sf"/>
</dbReference>
<dbReference type="PROSITE" id="PS51371">
    <property type="entry name" value="CBS"/>
    <property type="match status" value="2"/>
</dbReference>
<evidence type="ECO:0000313" key="5">
    <source>
        <dbReference type="EMBL" id="EFH13510.1"/>
    </source>
</evidence>
<dbReference type="Gene3D" id="3.30.1340.30">
    <property type="match status" value="1"/>
</dbReference>
<dbReference type="HOGENOM" id="CLU_040681_1_0_5"/>